<gene>
    <name evidence="2" type="ORF">MAR_011633</name>
</gene>
<keyword evidence="3" id="KW-1185">Reference proteome</keyword>
<evidence type="ECO:0000259" key="1">
    <source>
        <dbReference type="PROSITE" id="PS50104"/>
    </source>
</evidence>
<feature type="domain" description="TIR" evidence="1">
    <location>
        <begin position="1"/>
        <end position="81"/>
    </location>
</feature>
<accession>A0ABY7FXP8</accession>
<organism evidence="2 3">
    <name type="scientific">Mya arenaria</name>
    <name type="common">Soft-shell clam</name>
    <dbReference type="NCBI Taxonomy" id="6604"/>
    <lineage>
        <taxon>Eukaryota</taxon>
        <taxon>Metazoa</taxon>
        <taxon>Spiralia</taxon>
        <taxon>Lophotrochozoa</taxon>
        <taxon>Mollusca</taxon>
        <taxon>Bivalvia</taxon>
        <taxon>Autobranchia</taxon>
        <taxon>Heteroconchia</taxon>
        <taxon>Euheterodonta</taxon>
        <taxon>Imparidentia</taxon>
        <taxon>Neoheterodontei</taxon>
        <taxon>Myida</taxon>
        <taxon>Myoidea</taxon>
        <taxon>Myidae</taxon>
        <taxon>Mya</taxon>
    </lineage>
</organism>
<dbReference type="SUPFAM" id="SSF52200">
    <property type="entry name" value="Toll/Interleukin receptor TIR domain"/>
    <property type="match status" value="1"/>
</dbReference>
<dbReference type="Proteomes" id="UP001164746">
    <property type="component" value="Chromosome 14"/>
</dbReference>
<protein>
    <recommendedName>
        <fullName evidence="1">TIR domain-containing protein</fullName>
    </recommendedName>
</protein>
<dbReference type="Pfam" id="PF13676">
    <property type="entry name" value="TIR_2"/>
    <property type="match status" value="1"/>
</dbReference>
<reference evidence="2" key="1">
    <citation type="submission" date="2022-11" db="EMBL/GenBank/DDBJ databases">
        <title>Centuries of genome instability and evolution in soft-shell clam transmissible cancer (bioRxiv).</title>
        <authorList>
            <person name="Hart S.F.M."/>
            <person name="Yonemitsu M.A."/>
            <person name="Giersch R.M."/>
            <person name="Beal B.F."/>
            <person name="Arriagada G."/>
            <person name="Davis B.W."/>
            <person name="Ostrander E.A."/>
            <person name="Goff S.P."/>
            <person name="Metzger M.J."/>
        </authorList>
    </citation>
    <scope>NUCLEOTIDE SEQUENCE</scope>
    <source>
        <strain evidence="2">MELC-2E11</strain>
        <tissue evidence="2">Siphon/mantle</tissue>
    </source>
</reference>
<name>A0ABY7FXP8_MYAAR</name>
<proteinExistence type="predicted"/>
<evidence type="ECO:0000313" key="3">
    <source>
        <dbReference type="Proteomes" id="UP001164746"/>
    </source>
</evidence>
<dbReference type="PROSITE" id="PS50104">
    <property type="entry name" value="TIR"/>
    <property type="match status" value="1"/>
</dbReference>
<dbReference type="Gene3D" id="3.40.50.10140">
    <property type="entry name" value="Toll/interleukin-1 receptor homology (TIR) domain"/>
    <property type="match status" value="1"/>
</dbReference>
<dbReference type="InterPro" id="IPR035897">
    <property type="entry name" value="Toll_tir_struct_dom_sf"/>
</dbReference>
<evidence type="ECO:0000313" key="2">
    <source>
        <dbReference type="EMBL" id="WAR25929.1"/>
    </source>
</evidence>
<dbReference type="InterPro" id="IPR000157">
    <property type="entry name" value="TIR_dom"/>
</dbReference>
<dbReference type="EMBL" id="CP111025">
    <property type="protein sequence ID" value="WAR25929.1"/>
    <property type="molecule type" value="Genomic_DNA"/>
</dbReference>
<sequence length="205" mass="23741">MADKINASLHMLVVLSEDFSKSDFAQHELKEAIHQEIREDFSIIPLKIEPCDVPDILKNKTYIDCENDDITNVHHTIIGALIDNGLKTQLKKDASGRVISISLSKKSEFLSLPRFKLECDREKRVEIIRKTKDLFIRKCAQREEYQKLRRHGESLNEYADRMIDWLLCSQAIYLLDQPRLPLQGGHRMINGAPCICLLLRESLLR</sequence>